<keyword evidence="3 6" id="KW-0032">Aminotransferase</keyword>
<gene>
    <name evidence="6" type="ORF">BO78DRAFT_245395</name>
</gene>
<evidence type="ECO:0000256" key="5">
    <source>
        <dbReference type="ARBA" id="ARBA00022898"/>
    </source>
</evidence>
<evidence type="ECO:0000313" key="6">
    <source>
        <dbReference type="EMBL" id="PYI01633.1"/>
    </source>
</evidence>
<evidence type="ECO:0000313" key="7">
    <source>
        <dbReference type="Proteomes" id="UP000248423"/>
    </source>
</evidence>
<dbReference type="InterPro" id="IPR036038">
    <property type="entry name" value="Aminotransferase-like"/>
</dbReference>
<evidence type="ECO:0000256" key="2">
    <source>
        <dbReference type="ARBA" id="ARBA00009320"/>
    </source>
</evidence>
<comment type="similarity">
    <text evidence="2">Belongs to the class-IV pyridoxal-phosphate-dependent aminotransferase family.</text>
</comment>
<dbReference type="GO" id="GO:0009081">
    <property type="term" value="P:branched-chain amino acid metabolic process"/>
    <property type="evidence" value="ECO:0007669"/>
    <property type="project" value="InterPro"/>
</dbReference>
<evidence type="ECO:0000256" key="3">
    <source>
        <dbReference type="ARBA" id="ARBA00022576"/>
    </source>
</evidence>
<name>A0A319F7V6_ASPSB</name>
<dbReference type="PANTHER" id="PTHR42825:SF2">
    <property type="entry name" value="BRANCHED-CHAIN-AMINO-ACID AMINOTRANSFERASE 3, CHLOROPLASTIC-RELATED"/>
    <property type="match status" value="1"/>
</dbReference>
<protein>
    <submittedName>
        <fullName evidence="6">Branched-chain amino acid aminotransferase</fullName>
    </submittedName>
</protein>
<dbReference type="InterPro" id="IPR043131">
    <property type="entry name" value="BCAT-like_N"/>
</dbReference>
<keyword evidence="4 6" id="KW-0808">Transferase</keyword>
<dbReference type="InterPro" id="IPR005786">
    <property type="entry name" value="B_amino_transII"/>
</dbReference>
<reference evidence="6 7" key="1">
    <citation type="submission" date="2018-02" db="EMBL/GenBank/DDBJ databases">
        <title>The genomes of Aspergillus section Nigri reveals drivers in fungal speciation.</title>
        <authorList>
            <consortium name="DOE Joint Genome Institute"/>
            <person name="Vesth T.C."/>
            <person name="Nybo J."/>
            <person name="Theobald S."/>
            <person name="Brandl J."/>
            <person name="Frisvad J.C."/>
            <person name="Nielsen K.F."/>
            <person name="Lyhne E.K."/>
            <person name="Kogle M.E."/>
            <person name="Kuo A."/>
            <person name="Riley R."/>
            <person name="Clum A."/>
            <person name="Nolan M."/>
            <person name="Lipzen A."/>
            <person name="Salamov A."/>
            <person name="Henrissat B."/>
            <person name="Wiebenga A."/>
            <person name="De vries R.P."/>
            <person name="Grigoriev I.V."/>
            <person name="Mortensen U.H."/>
            <person name="Andersen M.R."/>
            <person name="Baker S.E."/>
        </authorList>
    </citation>
    <scope>NUCLEOTIDE SEQUENCE [LARGE SCALE GENOMIC DNA]</scope>
    <source>
        <strain evidence="6 7">CBS 121057</strain>
    </source>
</reference>
<evidence type="ECO:0000256" key="1">
    <source>
        <dbReference type="ARBA" id="ARBA00001933"/>
    </source>
</evidence>
<dbReference type="InterPro" id="IPR043132">
    <property type="entry name" value="BCAT-like_C"/>
</dbReference>
<dbReference type="SUPFAM" id="SSF56752">
    <property type="entry name" value="D-aminoacid aminotransferase-like PLP-dependent enzymes"/>
    <property type="match status" value="1"/>
</dbReference>
<dbReference type="PANTHER" id="PTHR42825">
    <property type="entry name" value="AMINO ACID AMINOTRANSFERASE"/>
    <property type="match status" value="1"/>
</dbReference>
<dbReference type="Gene3D" id="3.20.10.10">
    <property type="entry name" value="D-amino Acid Aminotransferase, subunit A, domain 2"/>
    <property type="match status" value="1"/>
</dbReference>
<dbReference type="STRING" id="1448318.A0A319F7V6"/>
<keyword evidence="5" id="KW-0663">Pyridoxal phosphate</keyword>
<keyword evidence="7" id="KW-1185">Reference proteome</keyword>
<proteinExistence type="inferred from homology"/>
<accession>A0A319F7V6</accession>
<dbReference type="Proteomes" id="UP000248423">
    <property type="component" value="Unassembled WGS sequence"/>
</dbReference>
<dbReference type="VEuPathDB" id="FungiDB:BO78DRAFT_245395"/>
<dbReference type="EMBL" id="KZ826410">
    <property type="protein sequence ID" value="PYI01633.1"/>
    <property type="molecule type" value="Genomic_DNA"/>
</dbReference>
<dbReference type="GO" id="GO:0004084">
    <property type="term" value="F:branched-chain-amino-acid transaminase activity"/>
    <property type="evidence" value="ECO:0007669"/>
    <property type="project" value="InterPro"/>
</dbReference>
<organism evidence="6 7">
    <name type="scientific">Aspergillus sclerotiicarbonarius (strain CBS 121057 / IBT 28362)</name>
    <dbReference type="NCBI Taxonomy" id="1448318"/>
    <lineage>
        <taxon>Eukaryota</taxon>
        <taxon>Fungi</taxon>
        <taxon>Dikarya</taxon>
        <taxon>Ascomycota</taxon>
        <taxon>Pezizomycotina</taxon>
        <taxon>Eurotiomycetes</taxon>
        <taxon>Eurotiomycetidae</taxon>
        <taxon>Eurotiales</taxon>
        <taxon>Aspergillaceae</taxon>
        <taxon>Aspergillus</taxon>
        <taxon>Aspergillus subgen. Circumdati</taxon>
    </lineage>
</organism>
<dbReference type="Gene3D" id="3.30.470.10">
    <property type="match status" value="1"/>
</dbReference>
<evidence type="ECO:0000256" key="4">
    <source>
        <dbReference type="ARBA" id="ARBA00022679"/>
    </source>
</evidence>
<dbReference type="AlphaFoldDB" id="A0A319F7V6"/>
<dbReference type="OrthoDB" id="4443712at2759"/>
<comment type="cofactor">
    <cofactor evidence="1">
        <name>pyridoxal 5'-phosphate</name>
        <dbReference type="ChEBI" id="CHEBI:597326"/>
    </cofactor>
</comment>
<sequence length="371" mass="40748">MPSAHMFPEPPSSSIDWSSIGSDAAELTSHVESTYSSVTQSWSAPTVVDSPYLHINGFAAGLNHGGPYYETLTARRTRDDRILLFRPLEHAHRLADAAASRGMVPVPESHFLACVKKVVAVNTSYVPPHHIDAVLFLRPLLFGPGTPRIRDSPAEYTFYVFARPGMVYPRTAAQNAIVLTDSDHEGICAPINTPRNGGGGIWEGKWQWDADTTPLPNRPWAPREGYSMVLRLDSARPPLIDRFSTSAFLGVREDKGKYTLVVPRHPSASILSDTCVAIAPRLGWKVEIGPIPIDEIDTLSEVIATSAVHWLLPVRLVFRPSARQTVVYQSGSHEAGPACQVLRNAIGNLMGGRVADPWRWGVPVTRRDWVA</sequence>